<sequence>MHLSVWGAPPSCGLYTESRSVSRGPRGLGVHTLLPPSDVRYVQARPQLQVMAAASSLRFRLLCMCRILRDVAPPRQPLRVLRVYWHRGVGAGVRLRGSAPGDDRVFRSEYRLFFAPARARTRTHARIHARSFRFLPTSPVPFKARRHFNGVLARGSQPVFLFWYFAINAALPVLPVTPTLTCLQAW</sequence>
<evidence type="ECO:0000313" key="2">
    <source>
        <dbReference type="Proteomes" id="UP001066276"/>
    </source>
</evidence>
<dbReference type="Proteomes" id="UP001066276">
    <property type="component" value="Chromosome 7"/>
</dbReference>
<organism evidence="1 2">
    <name type="scientific">Pleurodeles waltl</name>
    <name type="common">Iberian ribbed newt</name>
    <dbReference type="NCBI Taxonomy" id="8319"/>
    <lineage>
        <taxon>Eukaryota</taxon>
        <taxon>Metazoa</taxon>
        <taxon>Chordata</taxon>
        <taxon>Craniata</taxon>
        <taxon>Vertebrata</taxon>
        <taxon>Euteleostomi</taxon>
        <taxon>Amphibia</taxon>
        <taxon>Batrachia</taxon>
        <taxon>Caudata</taxon>
        <taxon>Salamandroidea</taxon>
        <taxon>Salamandridae</taxon>
        <taxon>Pleurodelinae</taxon>
        <taxon>Pleurodeles</taxon>
    </lineage>
</organism>
<evidence type="ECO:0000313" key="1">
    <source>
        <dbReference type="EMBL" id="KAJ1125887.1"/>
    </source>
</evidence>
<reference evidence="1" key="1">
    <citation type="journal article" date="2022" name="bioRxiv">
        <title>Sequencing and chromosome-scale assembly of the giantPleurodeles waltlgenome.</title>
        <authorList>
            <person name="Brown T."/>
            <person name="Elewa A."/>
            <person name="Iarovenko S."/>
            <person name="Subramanian E."/>
            <person name="Araus A.J."/>
            <person name="Petzold A."/>
            <person name="Susuki M."/>
            <person name="Suzuki K.-i.T."/>
            <person name="Hayashi T."/>
            <person name="Toyoda A."/>
            <person name="Oliveira C."/>
            <person name="Osipova E."/>
            <person name="Leigh N.D."/>
            <person name="Simon A."/>
            <person name="Yun M.H."/>
        </authorList>
    </citation>
    <scope>NUCLEOTIDE SEQUENCE</scope>
    <source>
        <strain evidence="1">20211129_DDA</strain>
        <tissue evidence="1">Liver</tissue>
    </source>
</reference>
<dbReference type="AlphaFoldDB" id="A0AAV7PEM5"/>
<name>A0AAV7PEM5_PLEWA</name>
<proteinExistence type="predicted"/>
<dbReference type="EMBL" id="JANPWB010000011">
    <property type="protein sequence ID" value="KAJ1125887.1"/>
    <property type="molecule type" value="Genomic_DNA"/>
</dbReference>
<protein>
    <submittedName>
        <fullName evidence="1">Uncharacterized protein</fullName>
    </submittedName>
</protein>
<gene>
    <name evidence="1" type="ORF">NDU88_004302</name>
</gene>
<keyword evidence="2" id="KW-1185">Reference proteome</keyword>
<comment type="caution">
    <text evidence="1">The sequence shown here is derived from an EMBL/GenBank/DDBJ whole genome shotgun (WGS) entry which is preliminary data.</text>
</comment>
<accession>A0AAV7PEM5</accession>